<evidence type="ECO:0000313" key="5">
    <source>
        <dbReference type="Proteomes" id="UP000739538"/>
    </source>
</evidence>
<dbReference type="CDD" id="cd03801">
    <property type="entry name" value="GT4_PimA-like"/>
    <property type="match status" value="1"/>
</dbReference>
<dbReference type="GO" id="GO:0009103">
    <property type="term" value="P:lipopolysaccharide biosynthetic process"/>
    <property type="evidence" value="ECO:0007669"/>
    <property type="project" value="TreeGrafter"/>
</dbReference>
<dbReference type="SUPFAM" id="SSF53756">
    <property type="entry name" value="UDP-Glycosyltransferase/glycogen phosphorylase"/>
    <property type="match status" value="1"/>
</dbReference>
<dbReference type="Pfam" id="PF13439">
    <property type="entry name" value="Glyco_transf_4"/>
    <property type="match status" value="1"/>
</dbReference>
<protein>
    <submittedName>
        <fullName evidence="4">Glycosyltransferase family 4 protein</fullName>
    </submittedName>
</protein>
<dbReference type="Gene3D" id="3.40.50.2000">
    <property type="entry name" value="Glycogen Phosphorylase B"/>
    <property type="match status" value="2"/>
</dbReference>
<dbReference type="Proteomes" id="UP000739538">
    <property type="component" value="Unassembled WGS sequence"/>
</dbReference>
<sequence length="391" mass="43981">MRIAMIGQKGIPATYGGIERHVEEIATRLVERGHEVDVYSRVHYSRHSGEFRGVQTHRLPSVNTKHLDAITHCAFSTVDALARRYDVVHYHALGPAIFASLPRLGGAKTVVTVHGLDWERGKWGKFATWFLRFCEHPAIRFPNKTIVVSQTLKEYFDEKFKVETVMIPNGANPGIHRPPNKIKRFGLDKHRYILFVGRLVPEKGCHYLLEAFSRLDTDAHLVMAGGSSFSDGYVDSLMRIKGNDDRIHMLGYVYGDLLDELWTNAYMVSQPSVLEGLSISLIEAISHGKCVLVSDIPENMEVVADCAVSHKTRDVDDLEAKLRELLEDPARVDSVAQACKRHAEAHYSWNRIVEATEAVYLDLFAGDAKGEPVSTRKTNPKLTLVKNRRLG</sequence>
<evidence type="ECO:0000259" key="2">
    <source>
        <dbReference type="Pfam" id="PF00534"/>
    </source>
</evidence>
<feature type="domain" description="Glycosyl transferase family 1" evidence="2">
    <location>
        <begin position="186"/>
        <end position="336"/>
    </location>
</feature>
<dbReference type="PANTHER" id="PTHR46401:SF2">
    <property type="entry name" value="GLYCOSYLTRANSFERASE WBBK-RELATED"/>
    <property type="match status" value="1"/>
</dbReference>
<reference evidence="4" key="1">
    <citation type="submission" date="2020-04" db="EMBL/GenBank/DDBJ databases">
        <authorList>
            <person name="Zhang T."/>
        </authorList>
    </citation>
    <scope>NUCLEOTIDE SEQUENCE</scope>
    <source>
        <strain evidence="4">HKST-UBA02</strain>
    </source>
</reference>
<evidence type="ECO:0000259" key="3">
    <source>
        <dbReference type="Pfam" id="PF13439"/>
    </source>
</evidence>
<name>A0A956SHA5_UNCEI</name>
<dbReference type="AlphaFoldDB" id="A0A956SHA5"/>
<gene>
    <name evidence="4" type="ORF">KDA27_20710</name>
</gene>
<dbReference type="Pfam" id="PF00534">
    <property type="entry name" value="Glycos_transf_1"/>
    <property type="match status" value="1"/>
</dbReference>
<keyword evidence="1" id="KW-0808">Transferase</keyword>
<comment type="caution">
    <text evidence="4">The sequence shown here is derived from an EMBL/GenBank/DDBJ whole genome shotgun (WGS) entry which is preliminary data.</text>
</comment>
<organism evidence="4 5">
    <name type="scientific">Eiseniibacteriota bacterium</name>
    <dbReference type="NCBI Taxonomy" id="2212470"/>
    <lineage>
        <taxon>Bacteria</taxon>
        <taxon>Candidatus Eiseniibacteriota</taxon>
    </lineage>
</organism>
<reference evidence="4" key="2">
    <citation type="journal article" date="2021" name="Microbiome">
        <title>Successional dynamics and alternative stable states in a saline activated sludge microbial community over 9 years.</title>
        <authorList>
            <person name="Wang Y."/>
            <person name="Ye J."/>
            <person name="Ju F."/>
            <person name="Liu L."/>
            <person name="Boyd J.A."/>
            <person name="Deng Y."/>
            <person name="Parks D.H."/>
            <person name="Jiang X."/>
            <person name="Yin X."/>
            <person name="Woodcroft B.J."/>
            <person name="Tyson G.W."/>
            <person name="Hugenholtz P."/>
            <person name="Polz M.F."/>
            <person name="Zhang T."/>
        </authorList>
    </citation>
    <scope>NUCLEOTIDE SEQUENCE</scope>
    <source>
        <strain evidence="4">HKST-UBA02</strain>
    </source>
</reference>
<feature type="domain" description="Glycosyltransferase subfamily 4-like N-terminal" evidence="3">
    <location>
        <begin position="15"/>
        <end position="172"/>
    </location>
</feature>
<dbReference type="EMBL" id="JAGQHS010000153">
    <property type="protein sequence ID" value="MCA9758228.1"/>
    <property type="molecule type" value="Genomic_DNA"/>
</dbReference>
<dbReference type="InterPro" id="IPR001296">
    <property type="entry name" value="Glyco_trans_1"/>
</dbReference>
<dbReference type="GO" id="GO:0016757">
    <property type="term" value="F:glycosyltransferase activity"/>
    <property type="evidence" value="ECO:0007669"/>
    <property type="project" value="InterPro"/>
</dbReference>
<evidence type="ECO:0000256" key="1">
    <source>
        <dbReference type="ARBA" id="ARBA00022679"/>
    </source>
</evidence>
<dbReference type="InterPro" id="IPR028098">
    <property type="entry name" value="Glyco_trans_4-like_N"/>
</dbReference>
<accession>A0A956SHA5</accession>
<dbReference type="PANTHER" id="PTHR46401">
    <property type="entry name" value="GLYCOSYLTRANSFERASE WBBK-RELATED"/>
    <property type="match status" value="1"/>
</dbReference>
<proteinExistence type="predicted"/>
<evidence type="ECO:0000313" key="4">
    <source>
        <dbReference type="EMBL" id="MCA9758228.1"/>
    </source>
</evidence>